<gene>
    <name evidence="2" type="ORF">DCCM_0476</name>
</gene>
<dbReference type="GO" id="GO:0071973">
    <property type="term" value="P:bacterial-type flagellum-dependent cell motility"/>
    <property type="evidence" value="ECO:0007669"/>
    <property type="project" value="InterPro"/>
</dbReference>
<organism evidence="2 3">
    <name type="scientific">Desulfocucumis palustris</name>
    <dbReference type="NCBI Taxonomy" id="1898651"/>
    <lineage>
        <taxon>Bacteria</taxon>
        <taxon>Bacillati</taxon>
        <taxon>Bacillota</taxon>
        <taxon>Clostridia</taxon>
        <taxon>Eubacteriales</taxon>
        <taxon>Desulfocucumaceae</taxon>
        <taxon>Desulfocucumis</taxon>
    </lineage>
</organism>
<dbReference type="Proteomes" id="UP000239549">
    <property type="component" value="Unassembled WGS sequence"/>
</dbReference>
<evidence type="ECO:0000313" key="2">
    <source>
        <dbReference type="EMBL" id="GBF32282.1"/>
    </source>
</evidence>
<keyword evidence="2" id="KW-0969">Cilium</keyword>
<dbReference type="SUPFAM" id="SSF64518">
    <property type="entry name" value="Phase 1 flagellin"/>
    <property type="match status" value="1"/>
</dbReference>
<dbReference type="OrthoDB" id="9758307at2"/>
<dbReference type="RefSeq" id="WP_104370830.1">
    <property type="nucleotide sequence ID" value="NZ_BFAV01000019.1"/>
</dbReference>
<sequence length="417" mass="45331">MRISNRYITNNVINSIQGNLSRLARSQEQLASTKKVLRPSDNPNAMGSLLSIKNTLSYNEQYSKNIDDGLSYLGMNDTALGTIGDILKKASEYALQAANDTYNPDDRAAVATQIDKMIDQIVDLANSSVGDKYIYAGTDNNAAPFEREGDKIIYKGNFEGLYREVSPGKDYRIDAPGVTTGVEIDGVNNEALASEKPEVTSRQTNTNIVGVLSVKVDAVSGTVTINGKIQDLTDPENPVETDYDNVTMTFDELGTAGDVLDGLDIDFSNSADGSEYNLSFGKLGVFGNVDDSGVVYDPADTGKSEIDKGIFDVLFALRDRLSNNDTDGLQKSIDELDQKNDQALQYRVAIGARTNHFEGIQAQLLDQEVALKANLNNIEGADMEKLTIEYAEQNLAYNASLASGASMMQLSLLDFLR</sequence>
<dbReference type="InterPro" id="IPR001492">
    <property type="entry name" value="Flagellin"/>
</dbReference>
<dbReference type="Pfam" id="PF00669">
    <property type="entry name" value="Flagellin_N"/>
    <property type="match status" value="1"/>
</dbReference>
<evidence type="ECO:0000313" key="3">
    <source>
        <dbReference type="Proteomes" id="UP000239549"/>
    </source>
</evidence>
<dbReference type="GO" id="GO:0009424">
    <property type="term" value="C:bacterial-type flagellum hook"/>
    <property type="evidence" value="ECO:0007669"/>
    <property type="project" value="InterPro"/>
</dbReference>
<dbReference type="AlphaFoldDB" id="A0A2L2X8F4"/>
<reference evidence="3" key="1">
    <citation type="submission" date="2018-02" db="EMBL/GenBank/DDBJ databases">
        <title>Genome sequence of Desulfocucumis palustris strain NAW-5.</title>
        <authorList>
            <person name="Watanabe M."/>
            <person name="Kojima H."/>
            <person name="Fukui M."/>
        </authorList>
    </citation>
    <scope>NUCLEOTIDE SEQUENCE [LARGE SCALE GENOMIC DNA]</scope>
    <source>
        <strain evidence="3">NAW-5</strain>
    </source>
</reference>
<dbReference type="NCBIfam" id="TIGR02550">
    <property type="entry name" value="flagell_flgL"/>
    <property type="match status" value="1"/>
</dbReference>
<keyword evidence="2" id="KW-0282">Flagellum</keyword>
<accession>A0A2L2X8F4</accession>
<dbReference type="Gene3D" id="1.20.1330.10">
    <property type="entry name" value="f41 fragment of flagellin, N-terminal domain"/>
    <property type="match status" value="2"/>
</dbReference>
<dbReference type="EMBL" id="BFAV01000019">
    <property type="protein sequence ID" value="GBF32282.1"/>
    <property type="molecule type" value="Genomic_DNA"/>
</dbReference>
<proteinExistence type="predicted"/>
<dbReference type="GO" id="GO:0005198">
    <property type="term" value="F:structural molecule activity"/>
    <property type="evidence" value="ECO:0007669"/>
    <property type="project" value="InterPro"/>
</dbReference>
<feature type="domain" description="Flagellin N-terminal" evidence="1">
    <location>
        <begin position="3"/>
        <end position="137"/>
    </location>
</feature>
<dbReference type="InterPro" id="IPR001029">
    <property type="entry name" value="Flagellin_N"/>
</dbReference>
<dbReference type="PANTHER" id="PTHR42792:SF1">
    <property type="entry name" value="FLAGELLAR HOOK-ASSOCIATED PROTEIN 3"/>
    <property type="match status" value="1"/>
</dbReference>
<keyword evidence="2" id="KW-0966">Cell projection</keyword>
<keyword evidence="3" id="KW-1185">Reference proteome</keyword>
<dbReference type="PANTHER" id="PTHR42792">
    <property type="entry name" value="FLAGELLIN"/>
    <property type="match status" value="1"/>
</dbReference>
<name>A0A2L2X8F4_9FIRM</name>
<protein>
    <submittedName>
        <fullName evidence="2">Flagellar hook-associated protein FlgL</fullName>
    </submittedName>
</protein>
<evidence type="ECO:0000259" key="1">
    <source>
        <dbReference type="Pfam" id="PF00669"/>
    </source>
</evidence>
<dbReference type="InterPro" id="IPR013384">
    <property type="entry name" value="Flagell_FlgL"/>
</dbReference>
<comment type="caution">
    <text evidence="2">The sequence shown here is derived from an EMBL/GenBank/DDBJ whole genome shotgun (WGS) entry which is preliminary data.</text>
</comment>